<keyword evidence="3" id="KW-1185">Reference proteome</keyword>
<sequence>MDVIPPEYDEATKERVYRQEWLEHFHYIGYEAALRDFPAQYHALFPHGHQRPPMRPVQVPTAGPAGEPPQQQQQQRAENDRAVPATSATAPTGSSALTNTQEGARRPAEAERRDGRELRSDRERRPHSSRRDDDDDHERSRRHHHHRHRSDSERRSDRGHHRSSRDDGQYGGNSSSGSRRRRRSDEREERRVRHSSSHDDDSRRSRREGDIGSSRSRAYEERREDALRRRAPNYRR</sequence>
<comment type="caution">
    <text evidence="2">The sequence shown here is derived from an EMBL/GenBank/DDBJ whole genome shotgun (WGS) entry which is preliminary data.</text>
</comment>
<proteinExistence type="predicted"/>
<evidence type="ECO:0000313" key="2">
    <source>
        <dbReference type="EMBL" id="KPA82050.1"/>
    </source>
</evidence>
<dbReference type="OMA" id="HRTEREH"/>
<feature type="region of interest" description="Disordered" evidence="1">
    <location>
        <begin position="45"/>
        <end position="236"/>
    </location>
</feature>
<reference evidence="2 3" key="1">
    <citation type="submission" date="2015-07" db="EMBL/GenBank/DDBJ databases">
        <title>High-quality genome of monoxenous trypanosomatid Leptomonas pyrrhocoris.</title>
        <authorList>
            <person name="Flegontov P."/>
            <person name="Butenko A."/>
            <person name="Firsov S."/>
            <person name="Vlcek C."/>
            <person name="Logacheva M.D."/>
            <person name="Field M."/>
            <person name="Filatov D."/>
            <person name="Flegontova O."/>
            <person name="Gerasimov E."/>
            <person name="Jackson A.P."/>
            <person name="Kelly S."/>
            <person name="Opperdoes F."/>
            <person name="O'Reilly A."/>
            <person name="Votypka J."/>
            <person name="Yurchenko V."/>
            <person name="Lukes J."/>
        </authorList>
    </citation>
    <scope>NUCLEOTIDE SEQUENCE [LARGE SCALE GENOMIC DNA]</scope>
    <source>
        <strain evidence="2">H10</strain>
    </source>
</reference>
<feature type="compositionally biased region" description="Basic and acidic residues" evidence="1">
    <location>
        <begin position="183"/>
        <end position="210"/>
    </location>
</feature>
<dbReference type="AlphaFoldDB" id="A0A0M9G449"/>
<dbReference type="VEuPathDB" id="TriTrypDB:LpyrH10_05_0760"/>
<dbReference type="GeneID" id="26903507"/>
<feature type="compositionally biased region" description="Basic and acidic residues" evidence="1">
    <location>
        <begin position="103"/>
        <end position="132"/>
    </location>
</feature>
<dbReference type="OrthoDB" id="268042at2759"/>
<feature type="compositionally biased region" description="Low complexity" evidence="1">
    <location>
        <begin position="82"/>
        <end position="96"/>
    </location>
</feature>
<dbReference type="Proteomes" id="UP000037923">
    <property type="component" value="Unassembled WGS sequence"/>
</dbReference>
<protein>
    <submittedName>
        <fullName evidence="2">Splicing factor PTSR1 interacting protein</fullName>
    </submittedName>
</protein>
<feature type="compositionally biased region" description="Basic and acidic residues" evidence="1">
    <location>
        <begin position="217"/>
        <end position="228"/>
    </location>
</feature>
<gene>
    <name evidence="2" type="ORF">ABB37_03216</name>
</gene>
<name>A0A0M9G449_LEPPY</name>
<dbReference type="EMBL" id="LGTL01000005">
    <property type="protein sequence ID" value="KPA82050.1"/>
    <property type="molecule type" value="Genomic_DNA"/>
</dbReference>
<evidence type="ECO:0000256" key="1">
    <source>
        <dbReference type="SAM" id="MobiDB-lite"/>
    </source>
</evidence>
<feature type="compositionally biased region" description="Basic residues" evidence="1">
    <location>
        <begin position="140"/>
        <end position="149"/>
    </location>
</feature>
<accession>A0A0M9G449</accession>
<dbReference type="RefSeq" id="XP_015660489.1">
    <property type="nucleotide sequence ID" value="XM_015800482.1"/>
</dbReference>
<organism evidence="2 3">
    <name type="scientific">Leptomonas pyrrhocoris</name>
    <name type="common">Firebug parasite</name>
    <dbReference type="NCBI Taxonomy" id="157538"/>
    <lineage>
        <taxon>Eukaryota</taxon>
        <taxon>Discoba</taxon>
        <taxon>Euglenozoa</taxon>
        <taxon>Kinetoplastea</taxon>
        <taxon>Metakinetoplastina</taxon>
        <taxon>Trypanosomatida</taxon>
        <taxon>Trypanosomatidae</taxon>
        <taxon>Leishmaniinae</taxon>
        <taxon>Leptomonas</taxon>
    </lineage>
</organism>
<evidence type="ECO:0000313" key="3">
    <source>
        <dbReference type="Proteomes" id="UP000037923"/>
    </source>
</evidence>